<gene>
    <name evidence="1" type="ORF">NTE_00340</name>
</gene>
<dbReference type="Proteomes" id="UP000028194">
    <property type="component" value="Chromosome"/>
</dbReference>
<proteinExistence type="predicted"/>
<accession>A0A075MNN4</accession>
<evidence type="ECO:0000313" key="2">
    <source>
        <dbReference type="Proteomes" id="UP000028194"/>
    </source>
</evidence>
<keyword evidence="2" id="KW-1185">Reference proteome</keyword>
<evidence type="ECO:0000313" key="1">
    <source>
        <dbReference type="EMBL" id="AIF82422.1"/>
    </source>
</evidence>
<protein>
    <submittedName>
        <fullName evidence="1">Uncharacterized protein</fullName>
    </submittedName>
</protein>
<dbReference type="KEGG" id="nev:NTE_00340"/>
<name>A0A075MNN4_9ARCH</name>
<reference evidence="1 2" key="1">
    <citation type="journal article" date="2014" name="PLoS ONE">
        <title>Genome Sequence of Candidatus Nitrososphaera evergladensis from Group I.1b Enriched from Everglades Soil Reveals Novel Genomic Features of the Ammonia-Oxidizing Archaea.</title>
        <authorList>
            <person name="Zhalnina K.V."/>
            <person name="Dias R."/>
            <person name="Leonard M.T."/>
            <person name="Dorr de Quadros P."/>
            <person name="Camargo F.A."/>
            <person name="Drew J.C."/>
            <person name="Farmerie W.G."/>
            <person name="Daroub S.H."/>
            <person name="Triplett E.W."/>
        </authorList>
    </citation>
    <scope>NUCLEOTIDE SEQUENCE [LARGE SCALE GENOMIC DNA]</scope>
    <source>
        <strain evidence="1 2">SR1</strain>
    </source>
</reference>
<dbReference type="HOGENOM" id="CLU_2103381_0_0_2"/>
<organism evidence="1 2">
    <name type="scientific">Candidatus Nitrososphaera evergladensis SR1</name>
    <dbReference type="NCBI Taxonomy" id="1459636"/>
    <lineage>
        <taxon>Archaea</taxon>
        <taxon>Nitrososphaerota</taxon>
        <taxon>Nitrososphaeria</taxon>
        <taxon>Nitrososphaerales</taxon>
        <taxon>Nitrososphaeraceae</taxon>
        <taxon>Nitrososphaera</taxon>
    </lineage>
</organism>
<sequence length="115" mass="13315">MDANRDVVAALFMEDGELTAWRGRDDVALPPDDKVKDLLFHRFLINALLGTRKEYVGKVHFNLTRYDLIDIVHFGWFSAEKEVILVVMMSKSANTLEEIEKLQTLITRWKSMSET</sequence>
<dbReference type="AlphaFoldDB" id="A0A075MNN4"/>
<dbReference type="EMBL" id="CP007174">
    <property type="protein sequence ID" value="AIF82422.1"/>
    <property type="molecule type" value="Genomic_DNA"/>
</dbReference>